<gene>
    <name evidence="4" type="ORF">HMPREF9015_01759</name>
</gene>
<feature type="transmembrane region" description="Helical" evidence="2">
    <location>
        <begin position="262"/>
        <end position="285"/>
    </location>
</feature>
<sequence>MRKDEAKFVTNFFSEAGTRSQNNDYFGYVQLDNYAIWVISDGYDSEEGAAIAAKLAVESAVEYFMLRPRFNVAVIKEMMDYANLKVKERQEETERYSLMHTSLLIVISNYNAILYGNVGNTRLYHMRGGYIISQSRDDSIAQLLVDEGALDTRDIKFHRQRNDLLQAIGDFGKIKPNIIRTPITLQENDILCLTTIGFWENVDERELEVELSRQPDQKSWMDSLEKSVIATLRDEVENYTMAAVKVEKVASPEPIEKDQKSFWIKIGLISLGILLIILVLTFWNINKRNNIMKRASNYEQQADDELVKKNFNNSVDDLKLVIGEYEKLKPKSKGIFGFFVNANARREKIQDMINNVKNRIVQTEKLAMAFQNINQGNELFNNGRYDDATQSYQSAKFALSENSYKRDELNTNEILTTLDSRIQSASKLKEAQAIETAGNQAFSAGNFNLAKENYKTASEIYLTNGRADYVSSIERKIDEINEKEKTAYNGAMLTENRGDLLSASDANKSREAYYQARQMYQALGDTVKTQEIDNKIQELNSKQMSNIQTANNLVQEGLNHITDNKPAEAITLLSKAKTIYQELGDANNVANVNKFIAQAQDYIKLESQKDKQLKDVEKRLSDQLKEQQIKSAQQLQKEKVQSDQRIRAKEAEIEAQRVAIEQEKQRREKIAENIQNATNLEIQAEQLFNLKRYTESIAKYTESKQIFETLKSSGDFDDQTNKIEYLSQKISKVEGYLYEQQGDEEYKKKNWQESMKKYQMSLDDMKLVGESNEIQKRLEKKLKKATSKANKKWWQFWK</sequence>
<accession>U2PWW8</accession>
<protein>
    <submittedName>
        <fullName evidence="4">Tetratricopeptide repeat protein</fullName>
    </submittedName>
</protein>
<dbReference type="Pfam" id="PF13672">
    <property type="entry name" value="PP2C_2"/>
    <property type="match status" value="1"/>
</dbReference>
<feature type="coiled-coil region" evidence="1">
    <location>
        <begin position="339"/>
        <end position="366"/>
    </location>
</feature>
<dbReference type="RefSeq" id="WP_021746694.1">
    <property type="nucleotide sequence ID" value="NZ_KI271419.1"/>
</dbReference>
<evidence type="ECO:0000256" key="1">
    <source>
        <dbReference type="SAM" id="Coils"/>
    </source>
</evidence>
<evidence type="ECO:0000313" key="5">
    <source>
        <dbReference type="Proteomes" id="UP000016626"/>
    </source>
</evidence>
<dbReference type="EMBL" id="AWVM01000091">
    <property type="protein sequence ID" value="ERK48586.1"/>
    <property type="molecule type" value="Genomic_DNA"/>
</dbReference>
<keyword evidence="1" id="KW-0175">Coiled coil</keyword>
<organism evidence="4 5">
    <name type="scientific">Leptotrichia wadei (strain F0279)</name>
    <dbReference type="NCBI Taxonomy" id="888055"/>
    <lineage>
        <taxon>Bacteria</taxon>
        <taxon>Fusobacteriati</taxon>
        <taxon>Fusobacteriota</taxon>
        <taxon>Fusobacteriia</taxon>
        <taxon>Fusobacteriales</taxon>
        <taxon>Leptotrichiaceae</taxon>
        <taxon>Leptotrichia</taxon>
    </lineage>
</organism>
<dbReference type="Proteomes" id="UP000016626">
    <property type="component" value="Unassembled WGS sequence"/>
</dbReference>
<dbReference type="eggNOG" id="COG0631">
    <property type="taxonomic scope" value="Bacteria"/>
</dbReference>
<feature type="domain" description="PPM-type phosphatase" evidence="3">
    <location>
        <begin position="3"/>
        <end position="244"/>
    </location>
</feature>
<evidence type="ECO:0000256" key="2">
    <source>
        <dbReference type="SAM" id="Phobius"/>
    </source>
</evidence>
<evidence type="ECO:0000313" key="4">
    <source>
        <dbReference type="EMBL" id="ERK48586.1"/>
    </source>
</evidence>
<dbReference type="SUPFAM" id="SSF81606">
    <property type="entry name" value="PP2C-like"/>
    <property type="match status" value="1"/>
</dbReference>
<evidence type="ECO:0000259" key="3">
    <source>
        <dbReference type="SMART" id="SM00332"/>
    </source>
</evidence>
<dbReference type="HOGENOM" id="CLU_017346_1_0_0"/>
<dbReference type="SMART" id="SM00332">
    <property type="entry name" value="PP2Cc"/>
    <property type="match status" value="1"/>
</dbReference>
<proteinExistence type="predicted"/>
<keyword evidence="2" id="KW-0472">Membrane</keyword>
<feature type="coiled-coil region" evidence="1">
    <location>
        <begin position="632"/>
        <end position="680"/>
    </location>
</feature>
<dbReference type="InterPro" id="IPR036457">
    <property type="entry name" value="PPM-type-like_dom_sf"/>
</dbReference>
<dbReference type="PATRIC" id="fig|888055.3.peg.1688"/>
<dbReference type="InterPro" id="IPR001932">
    <property type="entry name" value="PPM-type_phosphatase-like_dom"/>
</dbReference>
<dbReference type="Gene3D" id="3.60.40.10">
    <property type="entry name" value="PPM-type phosphatase domain"/>
    <property type="match status" value="1"/>
</dbReference>
<reference evidence="4 5" key="1">
    <citation type="submission" date="2013-06" db="EMBL/GenBank/DDBJ databases">
        <authorList>
            <person name="Weinstock G."/>
            <person name="Sodergren E."/>
            <person name="Lobos E.A."/>
            <person name="Fulton L."/>
            <person name="Fulton R."/>
            <person name="Courtney L."/>
            <person name="Fronick C."/>
            <person name="O'Laughlin M."/>
            <person name="Godfrey J."/>
            <person name="Wilson R.M."/>
            <person name="Miner T."/>
            <person name="Farmer C."/>
            <person name="Delehaunty K."/>
            <person name="Cordes M."/>
            <person name="Minx P."/>
            <person name="Tomlinson C."/>
            <person name="Chen J."/>
            <person name="Wollam A."/>
            <person name="Pepin K.H."/>
            <person name="Bhonagiri V."/>
            <person name="Zhang X."/>
            <person name="Warren W."/>
            <person name="Mitreva M."/>
            <person name="Mardis E.R."/>
            <person name="Wilson R.K."/>
        </authorList>
    </citation>
    <scope>NUCLEOTIDE SEQUENCE [LARGE SCALE GENOMIC DNA]</scope>
    <source>
        <strain evidence="4 5">F0279</strain>
    </source>
</reference>
<keyword evidence="2" id="KW-1133">Transmembrane helix</keyword>
<keyword evidence="2" id="KW-0812">Transmembrane</keyword>
<name>U2PWW8_LEPWF</name>
<dbReference type="AlphaFoldDB" id="U2PWW8"/>
<comment type="caution">
    <text evidence="4">The sequence shown here is derived from an EMBL/GenBank/DDBJ whole genome shotgun (WGS) entry which is preliminary data.</text>
</comment>